<accession>A0ABW8YXN3</accession>
<evidence type="ECO:0000313" key="4">
    <source>
        <dbReference type="Proteomes" id="UP001629156"/>
    </source>
</evidence>
<keyword evidence="2" id="KW-0472">Membrane</keyword>
<dbReference type="Gene3D" id="2.20.200.10">
    <property type="entry name" value="Outer membrane efflux proteins (OEP)"/>
    <property type="match status" value="1"/>
</dbReference>
<dbReference type="PANTHER" id="PTHR30203">
    <property type="entry name" value="OUTER MEMBRANE CATION EFFLUX PROTEIN"/>
    <property type="match status" value="1"/>
</dbReference>
<comment type="subcellular location">
    <subcellularLocation>
        <location evidence="2">Cell membrane</location>
        <topology evidence="2">Lipid-anchor</topology>
    </subcellularLocation>
</comment>
<dbReference type="InterPro" id="IPR010131">
    <property type="entry name" value="MdtP/NodT-like"/>
</dbReference>
<dbReference type="InterPro" id="IPR003423">
    <property type="entry name" value="OMP_efflux"/>
</dbReference>
<comment type="similarity">
    <text evidence="1 2">Belongs to the outer membrane factor (OMF) (TC 1.B.17) family.</text>
</comment>
<keyword evidence="2" id="KW-0812">Transmembrane</keyword>
<sequence>MSNNIYRIVFFVAAGLMMQSCFVAKNYERPNVKAENLYRTKTVAQDSASLAEVSWRNMFTDPVLQQHIESGLANNYDIRLALQNIAVSEAYLKQAKAGYLPTLSGTASVTHQELAKNSQFGRLFSSLDSYLVSGNLSWEADIWGKIRSNKRAYNASYLQTLSATQTVKTKVIANIASMYYRLLALDEQLKLADSTLINRNESVEAIHALKDAGSVNEVGVKQTEAQQYATQLIIEDLKNNIVLTENSLCLLMGEEPHAIARTSFDEQQFNPELKVGFSSSLLRNRPDVIAAEYSLVNAFELTNVARSNFYPSFTITAQGGLQSIDFEKWFSTNSLFATVVAGLTQPIFNQRQIRSRYEAAQSTQEQAFLRFELAMLTAGREVSDALANYNNETRKITIRQQQVDALRKAADYSDELLEYGLVNYLEVLTAKDSALNSELNLIDNKYNRFAAVIELYRALGGGWQ</sequence>
<dbReference type="NCBIfam" id="TIGR01845">
    <property type="entry name" value="outer_NodT"/>
    <property type="match status" value="1"/>
</dbReference>
<protein>
    <submittedName>
        <fullName evidence="3">Efflux transporter outer membrane subunit</fullName>
    </submittedName>
</protein>
<gene>
    <name evidence="3" type="ORF">ABS766_11520</name>
</gene>
<keyword evidence="2" id="KW-0449">Lipoprotein</keyword>
<dbReference type="Pfam" id="PF02321">
    <property type="entry name" value="OEP"/>
    <property type="match status" value="2"/>
</dbReference>
<keyword evidence="4" id="KW-1185">Reference proteome</keyword>
<evidence type="ECO:0000313" key="3">
    <source>
        <dbReference type="EMBL" id="MFL9845049.1"/>
    </source>
</evidence>
<evidence type="ECO:0000256" key="1">
    <source>
        <dbReference type="ARBA" id="ARBA00007613"/>
    </source>
</evidence>
<keyword evidence="2" id="KW-1134">Transmembrane beta strand</keyword>
<dbReference type="RefSeq" id="WP_408085316.1">
    <property type="nucleotide sequence ID" value="NZ_JBELPZ010000011.1"/>
</dbReference>
<reference evidence="3 4" key="1">
    <citation type="submission" date="2024-06" db="EMBL/GenBank/DDBJ databases">
        <authorList>
            <person name="Kaempfer P."/>
            <person name="Viver T."/>
        </authorList>
    </citation>
    <scope>NUCLEOTIDE SEQUENCE [LARGE SCALE GENOMIC DNA]</scope>
    <source>
        <strain evidence="3 4">ST-119</strain>
    </source>
</reference>
<dbReference type="Proteomes" id="UP001629156">
    <property type="component" value="Unassembled WGS sequence"/>
</dbReference>
<proteinExistence type="inferred from homology"/>
<keyword evidence="2" id="KW-0564">Palmitate</keyword>
<organism evidence="3 4">
    <name type="scientific">Flavobacterium rhizosphaerae</name>
    <dbReference type="NCBI Taxonomy" id="3163298"/>
    <lineage>
        <taxon>Bacteria</taxon>
        <taxon>Pseudomonadati</taxon>
        <taxon>Bacteroidota</taxon>
        <taxon>Flavobacteriia</taxon>
        <taxon>Flavobacteriales</taxon>
        <taxon>Flavobacteriaceae</taxon>
        <taxon>Flavobacterium</taxon>
    </lineage>
</organism>
<dbReference type="Gene3D" id="1.20.1600.10">
    <property type="entry name" value="Outer membrane efflux proteins (OEP)"/>
    <property type="match status" value="1"/>
</dbReference>
<dbReference type="SUPFAM" id="SSF56954">
    <property type="entry name" value="Outer membrane efflux proteins (OEP)"/>
    <property type="match status" value="1"/>
</dbReference>
<name>A0ABW8YXN3_9FLAO</name>
<evidence type="ECO:0000256" key="2">
    <source>
        <dbReference type="RuleBase" id="RU362097"/>
    </source>
</evidence>
<dbReference type="PANTHER" id="PTHR30203:SF33">
    <property type="entry name" value="BLR4455 PROTEIN"/>
    <property type="match status" value="1"/>
</dbReference>
<dbReference type="PROSITE" id="PS51257">
    <property type="entry name" value="PROKAR_LIPOPROTEIN"/>
    <property type="match status" value="1"/>
</dbReference>
<dbReference type="EMBL" id="JBELPZ010000011">
    <property type="protein sequence ID" value="MFL9845049.1"/>
    <property type="molecule type" value="Genomic_DNA"/>
</dbReference>
<comment type="caution">
    <text evidence="3">The sequence shown here is derived from an EMBL/GenBank/DDBJ whole genome shotgun (WGS) entry which is preliminary data.</text>
</comment>